<reference evidence="5 6" key="1">
    <citation type="journal article" date="2016" name="Genome Biol. Evol.">
        <title>Divergent and convergent evolution of fungal pathogenicity.</title>
        <authorList>
            <person name="Shang Y."/>
            <person name="Xiao G."/>
            <person name="Zheng P."/>
            <person name="Cen K."/>
            <person name="Zhan S."/>
            <person name="Wang C."/>
        </authorList>
    </citation>
    <scope>NUCLEOTIDE SEQUENCE [LARGE SCALE GENOMIC DNA]</scope>
    <source>
        <strain evidence="5 6">RCEF 2490</strain>
    </source>
</reference>
<evidence type="ECO:0000256" key="2">
    <source>
        <dbReference type="ARBA" id="ARBA00022801"/>
    </source>
</evidence>
<dbReference type="GO" id="GO:0006629">
    <property type="term" value="P:lipid metabolic process"/>
    <property type="evidence" value="ECO:0007669"/>
    <property type="project" value="InterPro"/>
</dbReference>
<feature type="chain" id="PRO_5007880871" evidence="3">
    <location>
        <begin position="26"/>
        <end position="290"/>
    </location>
</feature>
<evidence type="ECO:0000256" key="1">
    <source>
        <dbReference type="ARBA" id="ARBA00022729"/>
    </source>
</evidence>
<dbReference type="Proteomes" id="UP000078544">
    <property type="component" value="Unassembled WGS sequence"/>
</dbReference>
<accession>A0A166UWS9</accession>
<keyword evidence="6" id="KW-1185">Reference proteome</keyword>
<dbReference type="AlphaFoldDB" id="A0A166UWS9"/>
<dbReference type="OrthoDB" id="426718at2759"/>
<dbReference type="InterPro" id="IPR002921">
    <property type="entry name" value="Fungal_lipase-type"/>
</dbReference>
<dbReference type="PANTHER" id="PTHR46640">
    <property type="entry name" value="TRIACYLGLYCEROL LIPASE, PUTATIVE (AFU_ORTHOLOGUE AFUA_6G06510)-RELATED"/>
    <property type="match status" value="1"/>
</dbReference>
<evidence type="ECO:0000313" key="6">
    <source>
        <dbReference type="Proteomes" id="UP000078544"/>
    </source>
</evidence>
<dbReference type="SUPFAM" id="SSF53474">
    <property type="entry name" value="alpha/beta-Hydrolases"/>
    <property type="match status" value="1"/>
</dbReference>
<evidence type="ECO:0000259" key="4">
    <source>
        <dbReference type="Pfam" id="PF01764"/>
    </source>
</evidence>
<feature type="signal peptide" evidence="3">
    <location>
        <begin position="1"/>
        <end position="25"/>
    </location>
</feature>
<organism evidence="5 6">
    <name type="scientific">Moelleriella libera RCEF 2490</name>
    <dbReference type="NCBI Taxonomy" id="1081109"/>
    <lineage>
        <taxon>Eukaryota</taxon>
        <taxon>Fungi</taxon>
        <taxon>Dikarya</taxon>
        <taxon>Ascomycota</taxon>
        <taxon>Pezizomycotina</taxon>
        <taxon>Sordariomycetes</taxon>
        <taxon>Hypocreomycetidae</taxon>
        <taxon>Hypocreales</taxon>
        <taxon>Clavicipitaceae</taxon>
        <taxon>Moelleriella</taxon>
    </lineage>
</organism>
<dbReference type="Pfam" id="PF01764">
    <property type="entry name" value="Lipase_3"/>
    <property type="match status" value="1"/>
</dbReference>
<dbReference type="PANTHER" id="PTHR46640:SF1">
    <property type="entry name" value="FUNGAL LIPASE-LIKE DOMAIN-CONTAINING PROTEIN-RELATED"/>
    <property type="match status" value="1"/>
</dbReference>
<sequence length="290" mass="31885">MSLLSVARVVLLLAITALLPLPVVALQPVSPDLFQKLVRYTYFAAAAYSDNCVYTPYQSRVIQYLYAATTDSHATLFRDDKAKEVIIVFRGTVSAQNYETDFSIALVPLILPGTKCLGCKVHQGFQNAYLSLNNDVASAIRAELLRDPDSKLIVVGHSLGAALAAMAATSLVGQGFPVAETYTFGEPRNGDLAFSRFVTAQPFNRNYFRVTHFNDGVPQVPPTYLAYVHHGDEFWQSKQDNNTAETTFDCGPDSHASFLSMLCFPFLRLLHPGPPPPLATEQKSQIRPPP</sequence>
<dbReference type="Gene3D" id="3.40.50.1820">
    <property type="entry name" value="alpha/beta hydrolase"/>
    <property type="match status" value="1"/>
</dbReference>
<dbReference type="InterPro" id="IPR051299">
    <property type="entry name" value="AB_hydrolase_lip/est"/>
</dbReference>
<keyword evidence="2" id="KW-0378">Hydrolase</keyword>
<feature type="domain" description="Fungal lipase-type" evidence="4">
    <location>
        <begin position="87"/>
        <end position="223"/>
    </location>
</feature>
<name>A0A166UWS9_9HYPO</name>
<dbReference type="CDD" id="cd00519">
    <property type="entry name" value="Lipase_3"/>
    <property type="match status" value="1"/>
</dbReference>
<evidence type="ECO:0000256" key="3">
    <source>
        <dbReference type="SAM" id="SignalP"/>
    </source>
</evidence>
<protein>
    <submittedName>
        <fullName evidence="5">Ferulic acid esterase A faeA</fullName>
    </submittedName>
</protein>
<proteinExistence type="predicted"/>
<dbReference type="GO" id="GO:0016787">
    <property type="term" value="F:hydrolase activity"/>
    <property type="evidence" value="ECO:0007669"/>
    <property type="project" value="UniProtKB-KW"/>
</dbReference>
<evidence type="ECO:0000313" key="5">
    <source>
        <dbReference type="EMBL" id="OAA33047.1"/>
    </source>
</evidence>
<dbReference type="InterPro" id="IPR029058">
    <property type="entry name" value="AB_hydrolase_fold"/>
</dbReference>
<dbReference type="EMBL" id="AZGY01000001">
    <property type="protein sequence ID" value="OAA33047.1"/>
    <property type="molecule type" value="Genomic_DNA"/>
</dbReference>
<dbReference type="STRING" id="1081109.A0A166UWS9"/>
<keyword evidence="1 3" id="KW-0732">Signal</keyword>
<gene>
    <name evidence="5" type="ORF">AAL_00512</name>
</gene>
<comment type="caution">
    <text evidence="5">The sequence shown here is derived from an EMBL/GenBank/DDBJ whole genome shotgun (WGS) entry which is preliminary data.</text>
</comment>